<sequence>MPSSPTTLLHAILGGGQVADIVLWRKKKLSAMLVGGVVVIWLLFEAVGYTFVTLLSHFCISLMLLLLAWHKLSTFFNWYYSIIDKISILCLVN</sequence>
<reference evidence="1 2" key="1">
    <citation type="journal article" date="2022" name="Plant J.">
        <title>Chromosome-level genome of Camellia lanceoleosa provides a valuable resource for understanding genome evolution and self-incompatibility.</title>
        <authorList>
            <person name="Gong W."/>
            <person name="Xiao S."/>
            <person name="Wang L."/>
            <person name="Liao Z."/>
            <person name="Chang Y."/>
            <person name="Mo W."/>
            <person name="Hu G."/>
            <person name="Li W."/>
            <person name="Zhao G."/>
            <person name="Zhu H."/>
            <person name="Hu X."/>
            <person name="Ji K."/>
            <person name="Xiang X."/>
            <person name="Song Q."/>
            <person name="Yuan D."/>
            <person name="Jin S."/>
            <person name="Zhang L."/>
        </authorList>
    </citation>
    <scope>NUCLEOTIDE SEQUENCE [LARGE SCALE GENOMIC DNA]</scope>
    <source>
        <strain evidence="1">SQ_2022a</strain>
    </source>
</reference>
<name>A0ACC0IJ38_9ERIC</name>
<evidence type="ECO:0000313" key="1">
    <source>
        <dbReference type="EMBL" id="KAI8024519.1"/>
    </source>
</evidence>
<comment type="caution">
    <text evidence="1">The sequence shown here is derived from an EMBL/GenBank/DDBJ whole genome shotgun (WGS) entry which is preliminary data.</text>
</comment>
<dbReference type="EMBL" id="CM045763">
    <property type="protein sequence ID" value="KAI8024519.1"/>
    <property type="molecule type" value="Genomic_DNA"/>
</dbReference>
<protein>
    <submittedName>
        <fullName evidence="1">Reticulon-like protein B9</fullName>
    </submittedName>
</protein>
<proteinExistence type="predicted"/>
<dbReference type="Proteomes" id="UP001060215">
    <property type="component" value="Chromosome 6"/>
</dbReference>
<keyword evidence="2" id="KW-1185">Reference proteome</keyword>
<organism evidence="1 2">
    <name type="scientific">Camellia lanceoleosa</name>
    <dbReference type="NCBI Taxonomy" id="1840588"/>
    <lineage>
        <taxon>Eukaryota</taxon>
        <taxon>Viridiplantae</taxon>
        <taxon>Streptophyta</taxon>
        <taxon>Embryophyta</taxon>
        <taxon>Tracheophyta</taxon>
        <taxon>Spermatophyta</taxon>
        <taxon>Magnoliopsida</taxon>
        <taxon>eudicotyledons</taxon>
        <taxon>Gunneridae</taxon>
        <taxon>Pentapetalae</taxon>
        <taxon>asterids</taxon>
        <taxon>Ericales</taxon>
        <taxon>Theaceae</taxon>
        <taxon>Camellia</taxon>
    </lineage>
</organism>
<gene>
    <name evidence="1" type="ORF">LOK49_LG03G00851</name>
</gene>
<accession>A0ACC0IJ38</accession>
<evidence type="ECO:0000313" key="2">
    <source>
        <dbReference type="Proteomes" id="UP001060215"/>
    </source>
</evidence>